<accession>A0ABP9X050</accession>
<name>A0ABP9X050_9CHLR</name>
<dbReference type="Pfam" id="PF00583">
    <property type="entry name" value="Acetyltransf_1"/>
    <property type="match status" value="1"/>
</dbReference>
<feature type="domain" description="N-acetyltransferase" evidence="1">
    <location>
        <begin position="46"/>
        <end position="201"/>
    </location>
</feature>
<evidence type="ECO:0000313" key="3">
    <source>
        <dbReference type="Proteomes" id="UP001428290"/>
    </source>
</evidence>
<dbReference type="PROSITE" id="PS51186">
    <property type="entry name" value="GNAT"/>
    <property type="match status" value="1"/>
</dbReference>
<dbReference type="InterPro" id="IPR016181">
    <property type="entry name" value="Acyl_CoA_acyltransferase"/>
</dbReference>
<dbReference type="EMBL" id="BAABRU010000008">
    <property type="protein sequence ID" value="GAA5528796.1"/>
    <property type="molecule type" value="Genomic_DNA"/>
</dbReference>
<protein>
    <recommendedName>
        <fullName evidence="1">N-acetyltransferase domain-containing protein</fullName>
    </recommendedName>
</protein>
<dbReference type="RefSeq" id="WP_345722411.1">
    <property type="nucleotide sequence ID" value="NZ_BAABRU010000008.1"/>
</dbReference>
<dbReference type="CDD" id="cd04301">
    <property type="entry name" value="NAT_SF"/>
    <property type="match status" value="1"/>
</dbReference>
<dbReference type="Proteomes" id="UP001428290">
    <property type="component" value="Unassembled WGS sequence"/>
</dbReference>
<sequence>MASSSEARLAQFGELEPLWNKLQDSVRWPMIPPLANRDAPKGMQLRAILGAEANEIGLVQELFATIFPHLAHYEPFLAMYAEPFSRSHPATLDHLWLIEQHGKPVGVRMFSYLYRRNFGHGAFIGIDQRARGTGIGRWLVQATHQQLALDALYSGNEAVLGYSAEVTRVEDAQHELERQEREARLRFHLNNGAVLLPVEYIEPPVIKNSDDQAARQLTIAPQPMHLVFYPSQPSMLNVATIRTIVEAIYHDVYYLESDNPFVQHALASLR</sequence>
<organism evidence="2 3">
    <name type="scientific">Herpetosiphon gulosus</name>
    <dbReference type="NCBI Taxonomy" id="1973496"/>
    <lineage>
        <taxon>Bacteria</taxon>
        <taxon>Bacillati</taxon>
        <taxon>Chloroflexota</taxon>
        <taxon>Chloroflexia</taxon>
        <taxon>Herpetosiphonales</taxon>
        <taxon>Herpetosiphonaceae</taxon>
        <taxon>Herpetosiphon</taxon>
    </lineage>
</organism>
<gene>
    <name evidence="2" type="ORF">Hgul01_02598</name>
</gene>
<reference evidence="2 3" key="1">
    <citation type="submission" date="2024-02" db="EMBL/GenBank/DDBJ databases">
        <title>Herpetosiphon gulosus NBRC 112829.</title>
        <authorList>
            <person name="Ichikawa N."/>
            <person name="Katano-Makiyama Y."/>
            <person name="Hidaka K."/>
        </authorList>
    </citation>
    <scope>NUCLEOTIDE SEQUENCE [LARGE SCALE GENOMIC DNA]</scope>
    <source>
        <strain evidence="2 3">NBRC 112829</strain>
    </source>
</reference>
<comment type="caution">
    <text evidence="2">The sequence shown here is derived from an EMBL/GenBank/DDBJ whole genome shotgun (WGS) entry which is preliminary data.</text>
</comment>
<proteinExistence type="predicted"/>
<dbReference type="SUPFAM" id="SSF55729">
    <property type="entry name" value="Acyl-CoA N-acyltransferases (Nat)"/>
    <property type="match status" value="1"/>
</dbReference>
<evidence type="ECO:0000313" key="2">
    <source>
        <dbReference type="EMBL" id="GAA5528796.1"/>
    </source>
</evidence>
<dbReference type="InterPro" id="IPR000182">
    <property type="entry name" value="GNAT_dom"/>
</dbReference>
<evidence type="ECO:0000259" key="1">
    <source>
        <dbReference type="PROSITE" id="PS51186"/>
    </source>
</evidence>
<dbReference type="Gene3D" id="3.40.630.30">
    <property type="match status" value="1"/>
</dbReference>
<keyword evidence="3" id="KW-1185">Reference proteome</keyword>